<organism evidence="1 2">
    <name type="scientific">Phytohabitans maris</name>
    <dbReference type="NCBI Taxonomy" id="3071409"/>
    <lineage>
        <taxon>Bacteria</taxon>
        <taxon>Bacillati</taxon>
        <taxon>Actinomycetota</taxon>
        <taxon>Actinomycetes</taxon>
        <taxon>Micromonosporales</taxon>
        <taxon>Micromonosporaceae</taxon>
    </lineage>
</organism>
<name>A0ABU0ZHN8_9ACTN</name>
<dbReference type="EMBL" id="JAVHUY010000013">
    <property type="protein sequence ID" value="MDQ7905934.1"/>
    <property type="molecule type" value="Genomic_DNA"/>
</dbReference>
<dbReference type="Proteomes" id="UP001230908">
    <property type="component" value="Unassembled WGS sequence"/>
</dbReference>
<evidence type="ECO:0000313" key="2">
    <source>
        <dbReference type="Proteomes" id="UP001230908"/>
    </source>
</evidence>
<proteinExistence type="predicted"/>
<accession>A0ABU0ZHN8</accession>
<protein>
    <submittedName>
        <fullName evidence="1">Uncharacterized protein</fullName>
    </submittedName>
</protein>
<gene>
    <name evidence="1" type="ORF">RB614_15565</name>
</gene>
<evidence type="ECO:0000313" key="1">
    <source>
        <dbReference type="EMBL" id="MDQ7905934.1"/>
    </source>
</evidence>
<comment type="caution">
    <text evidence="1">The sequence shown here is derived from an EMBL/GenBank/DDBJ whole genome shotgun (WGS) entry which is preliminary data.</text>
</comment>
<keyword evidence="2" id="KW-1185">Reference proteome</keyword>
<dbReference type="RefSeq" id="WP_308713205.1">
    <property type="nucleotide sequence ID" value="NZ_JAVHUY010000013.1"/>
</dbReference>
<reference evidence="1 2" key="1">
    <citation type="submission" date="2023-08" db="EMBL/GenBank/DDBJ databases">
        <title>Phytohabitans sansha sp. nov., isolated from marine sediment.</title>
        <authorList>
            <person name="Zhao Y."/>
            <person name="Yi K."/>
        </authorList>
    </citation>
    <scope>NUCLEOTIDE SEQUENCE [LARGE SCALE GENOMIC DNA]</scope>
    <source>
        <strain evidence="1 2">ZYX-F-186</strain>
    </source>
</reference>
<sequence>MAPRRWTKERTLAELVSRCDLPSSGTIHKSNKQTALVYTDSGLHRQLLVYPDRQPGLLRWQVDVKVPDLGRPGTADFATRYTLPREPVIRDGRLTQRYDSGYDWPIGDGPVDQRLIDDVRRFAASMLWFLKDRQELGRLLLAGNGNSGTWENNGITASPWSGAPAGLVQALILARVTGDTELEALAYDKPERERDHIVIGFGGTFPQAVGYWAEQIVPHSPVDISDLLGPGRPARRKR</sequence>